<dbReference type="Gene3D" id="3.40.390.10">
    <property type="entry name" value="Collagenase (Catalytic Domain)"/>
    <property type="match status" value="1"/>
</dbReference>
<dbReference type="GO" id="GO:0004222">
    <property type="term" value="F:metalloendopeptidase activity"/>
    <property type="evidence" value="ECO:0000318"/>
    <property type="project" value="GO_Central"/>
</dbReference>
<keyword evidence="6 9" id="KW-0862">Zinc</keyword>
<feature type="binding site" evidence="9">
    <location>
        <position position="295"/>
    </location>
    <ligand>
        <name>Zn(2+)</name>
        <dbReference type="ChEBI" id="CHEBI:29105"/>
        <label>1</label>
    </ligand>
</feature>
<evidence type="ECO:0000256" key="5">
    <source>
        <dbReference type="ARBA" id="ARBA00022801"/>
    </source>
</evidence>
<comment type="cofactor">
    <cofactor evidence="9">
        <name>Ca(2+)</name>
        <dbReference type="ChEBI" id="CHEBI:29108"/>
    </cofactor>
    <text evidence="9">Can bind about 5 Ca(2+) ions per subunit.</text>
</comment>
<sequence>MESKLFLCFVMLCSASKPMYSLPIPTTPSLLSLPSSLSTTSSSSSQIRLQMTTLRPALHLTPEPTRTFLSSPFTSSATKFVKNEADAYVSDGTSNLFVNGDNAASTYLLNYLVKFGYEVNLKPSKEVANSQDLRGAIAQLQDFAGLPPTGLLDKATLDLMNSARCQLPDITNDTKQLRRKKRYNSISKWSRTTLSYSVRNFPTSSKDMQDPYKVIQAIDTAFNDSMGELSASVSNSIKELEDWSAVSSLNFQRTSDSNSNIQLAFYKGNHGDEAAFDGPGLVLAHAFFPEVGWIHFDDEEMWSSDNRGPNLRQVATHEIGHMLGLGHSSVSNSVMFPYYWFNSNFKLQQDDINGIVSLYGTKGSKANLPDPIFTTPAAATMTTTTTTTTTASRLPATSPHPHFYTPGRPFMTTTPPFDWWVKSRFTPTRKRT</sequence>
<comment type="cofactor">
    <cofactor evidence="9">
        <name>Zn(2+)</name>
        <dbReference type="ChEBI" id="CHEBI:29105"/>
    </cofactor>
    <text evidence="9">Binds 2 Zn(2+) ions per subunit.</text>
</comment>
<keyword evidence="4 10" id="KW-0732">Signal</keyword>
<gene>
    <name evidence="13" type="primary">20211241</name>
    <name evidence="12" type="ORF">HELRODRAFT_189343</name>
</gene>
<dbReference type="GO" id="GO:0030574">
    <property type="term" value="P:collagen catabolic process"/>
    <property type="evidence" value="ECO:0000318"/>
    <property type="project" value="GO_Central"/>
</dbReference>
<dbReference type="CTD" id="20211241"/>
<comment type="similarity">
    <text evidence="1">Belongs to the peptidase M10A family.</text>
</comment>
<dbReference type="SUPFAM" id="SSF47090">
    <property type="entry name" value="PGBD-like"/>
    <property type="match status" value="1"/>
</dbReference>
<keyword evidence="9" id="KW-0106">Calcium</keyword>
<protein>
    <recommendedName>
        <fullName evidence="11">Peptidase metallopeptidase domain-containing protein</fullName>
    </recommendedName>
</protein>
<feature type="binding site" evidence="9">
    <location>
        <position position="327"/>
    </location>
    <ligand>
        <name>Zn(2+)</name>
        <dbReference type="ChEBI" id="CHEBI:29105"/>
        <label>2</label>
        <note>catalytic</note>
    </ligand>
</feature>
<dbReference type="GO" id="GO:0031012">
    <property type="term" value="C:extracellular matrix"/>
    <property type="evidence" value="ECO:0007669"/>
    <property type="project" value="InterPro"/>
</dbReference>
<feature type="binding site" evidence="9">
    <location>
        <position position="297"/>
    </location>
    <ligand>
        <name>Ca(2+)</name>
        <dbReference type="ChEBI" id="CHEBI:29108"/>
        <label>3</label>
    </ligand>
</feature>
<dbReference type="STRING" id="6412.T1FQZ4"/>
<evidence type="ECO:0000256" key="7">
    <source>
        <dbReference type="ARBA" id="ARBA00023049"/>
    </source>
</evidence>
<dbReference type="InterPro" id="IPR001818">
    <property type="entry name" value="Pept_M10_metallopeptidase"/>
</dbReference>
<dbReference type="KEGG" id="hro:HELRODRAFT_189343"/>
<feature type="chain" id="PRO_5010980904" description="Peptidase metallopeptidase domain-containing protein" evidence="10">
    <location>
        <begin position="22"/>
        <end position="432"/>
    </location>
</feature>
<dbReference type="GO" id="GO:0005615">
    <property type="term" value="C:extracellular space"/>
    <property type="evidence" value="ECO:0000318"/>
    <property type="project" value="GO_Central"/>
</dbReference>
<keyword evidence="3 9" id="KW-0479">Metal-binding</keyword>
<feature type="binding site" evidence="9">
    <location>
        <position position="335"/>
    </location>
    <ligand>
        <name>Zn(2+)</name>
        <dbReference type="ChEBI" id="CHEBI:29105"/>
        <label>2</label>
        <note>catalytic</note>
    </ligand>
</feature>
<reference evidence="14" key="1">
    <citation type="submission" date="2012-12" db="EMBL/GenBank/DDBJ databases">
        <authorList>
            <person name="Hellsten U."/>
            <person name="Grimwood J."/>
            <person name="Chapman J.A."/>
            <person name="Shapiro H."/>
            <person name="Aerts A."/>
            <person name="Otillar R.P."/>
            <person name="Terry A.Y."/>
            <person name="Boore J.L."/>
            <person name="Simakov O."/>
            <person name="Marletaz F."/>
            <person name="Cho S.-J."/>
            <person name="Edsinger-Gonzales E."/>
            <person name="Havlak P."/>
            <person name="Kuo D.-H."/>
            <person name="Larsson T."/>
            <person name="Lv J."/>
            <person name="Arendt D."/>
            <person name="Savage R."/>
            <person name="Osoegawa K."/>
            <person name="de Jong P."/>
            <person name="Lindberg D.R."/>
            <person name="Seaver E.C."/>
            <person name="Weisblat D.A."/>
            <person name="Putnam N.H."/>
            <person name="Grigoriev I.V."/>
            <person name="Rokhsar D.S."/>
        </authorList>
    </citation>
    <scope>NUCLEOTIDE SEQUENCE</scope>
</reference>
<dbReference type="SUPFAM" id="SSF55486">
    <property type="entry name" value="Metalloproteases ('zincins'), catalytic domain"/>
    <property type="match status" value="1"/>
</dbReference>
<evidence type="ECO:0000256" key="6">
    <source>
        <dbReference type="ARBA" id="ARBA00022833"/>
    </source>
</evidence>
<feature type="binding site" evidence="9">
    <location>
        <position position="277"/>
    </location>
    <ligand>
        <name>Ca(2+)</name>
        <dbReference type="ChEBI" id="CHEBI:29108"/>
        <label>3</label>
    </ligand>
</feature>
<dbReference type="PANTHER" id="PTHR10201:SF291">
    <property type="entry name" value="MATRIX METALLOPROTEINASE 1, ISOFORM C-RELATED"/>
    <property type="match status" value="1"/>
</dbReference>
<proteinExistence type="inferred from homology"/>
<dbReference type="GO" id="GO:0006508">
    <property type="term" value="P:proteolysis"/>
    <property type="evidence" value="ECO:0007669"/>
    <property type="project" value="UniProtKB-KW"/>
</dbReference>
<dbReference type="GeneID" id="20211241"/>
<dbReference type="RefSeq" id="XP_009025833.1">
    <property type="nucleotide sequence ID" value="XM_009027585.1"/>
</dbReference>
<dbReference type="HOGENOM" id="CLU_635063_0_0_1"/>
<feature type="binding site" evidence="9">
    <location>
        <position position="300"/>
    </location>
    <ligand>
        <name>Ca(2+)</name>
        <dbReference type="ChEBI" id="CHEBI:29108"/>
        <label>3</label>
    </ligand>
</feature>
<feature type="binding site" evidence="9">
    <location>
        <position position="278"/>
    </location>
    <ligand>
        <name>Ca(2+)</name>
        <dbReference type="ChEBI" id="CHEBI:29108"/>
        <label>3</label>
    </ligand>
</feature>
<organism evidence="13 14">
    <name type="scientific">Helobdella robusta</name>
    <name type="common">Californian leech</name>
    <dbReference type="NCBI Taxonomy" id="6412"/>
    <lineage>
        <taxon>Eukaryota</taxon>
        <taxon>Metazoa</taxon>
        <taxon>Spiralia</taxon>
        <taxon>Lophotrochozoa</taxon>
        <taxon>Annelida</taxon>
        <taxon>Clitellata</taxon>
        <taxon>Hirudinea</taxon>
        <taxon>Rhynchobdellida</taxon>
        <taxon>Glossiphoniidae</taxon>
        <taxon>Helobdella</taxon>
    </lineage>
</organism>
<dbReference type="Pfam" id="PF01471">
    <property type="entry name" value="PG_binding_1"/>
    <property type="match status" value="1"/>
</dbReference>
<feature type="binding site" evidence="9">
    <location>
        <position position="300"/>
    </location>
    <ligand>
        <name>Ca(2+)</name>
        <dbReference type="ChEBI" id="CHEBI:29108"/>
        <label>1</label>
    </ligand>
</feature>
<feature type="binding site" evidence="9">
    <location>
        <position position="285"/>
    </location>
    <ligand>
        <name>Zn(2+)</name>
        <dbReference type="ChEBI" id="CHEBI:29105"/>
        <label>1</label>
    </ligand>
</feature>
<dbReference type="PRINTS" id="PR00138">
    <property type="entry name" value="MATRIXIN"/>
</dbReference>
<dbReference type="EMBL" id="AMQM01001465">
    <property type="status" value="NOT_ANNOTATED_CDS"/>
    <property type="molecule type" value="Genomic_DNA"/>
</dbReference>
<feature type="binding site" evidence="9">
    <location>
        <position position="270"/>
    </location>
    <ligand>
        <name>Zn(2+)</name>
        <dbReference type="ChEBI" id="CHEBI:29105"/>
        <label>1</label>
    </ligand>
</feature>
<evidence type="ECO:0000256" key="4">
    <source>
        <dbReference type="ARBA" id="ARBA00022729"/>
    </source>
</evidence>
<dbReference type="GO" id="GO:0030198">
    <property type="term" value="P:extracellular matrix organization"/>
    <property type="evidence" value="ECO:0000318"/>
    <property type="project" value="GO_Central"/>
</dbReference>
<evidence type="ECO:0000256" key="9">
    <source>
        <dbReference type="PIRSR" id="PIRSR621190-2"/>
    </source>
</evidence>
<evidence type="ECO:0000256" key="10">
    <source>
        <dbReference type="SAM" id="SignalP"/>
    </source>
</evidence>
<dbReference type="InterPro" id="IPR002477">
    <property type="entry name" value="Peptidoglycan-bd-like"/>
</dbReference>
<evidence type="ECO:0000259" key="11">
    <source>
        <dbReference type="SMART" id="SM00235"/>
    </source>
</evidence>
<evidence type="ECO:0000256" key="2">
    <source>
        <dbReference type="ARBA" id="ARBA00022670"/>
    </source>
</evidence>
<evidence type="ECO:0000313" key="14">
    <source>
        <dbReference type="Proteomes" id="UP000015101"/>
    </source>
</evidence>
<feature type="binding site" evidence="9">
    <location>
        <position position="207"/>
    </location>
    <ligand>
        <name>Ca(2+)</name>
        <dbReference type="ChEBI" id="CHEBI:29108"/>
        <label>1</label>
    </ligand>
</feature>
<feature type="binding site" description="in inhibited form" evidence="9">
    <location>
        <position position="165"/>
    </location>
    <ligand>
        <name>Zn(2+)</name>
        <dbReference type="ChEBI" id="CHEBI:29105"/>
        <label>2</label>
        <note>catalytic</note>
    </ligand>
</feature>
<dbReference type="InterPro" id="IPR033739">
    <property type="entry name" value="M10A_MMP"/>
</dbReference>
<reference evidence="13" key="3">
    <citation type="submission" date="2015-06" db="UniProtKB">
        <authorList>
            <consortium name="EnsemblMetazoa"/>
        </authorList>
    </citation>
    <scope>IDENTIFICATION</scope>
</reference>
<evidence type="ECO:0000313" key="12">
    <source>
        <dbReference type="EMBL" id="ESN96715.1"/>
    </source>
</evidence>
<reference evidence="12 14" key="2">
    <citation type="journal article" date="2013" name="Nature">
        <title>Insights into bilaterian evolution from three spiralian genomes.</title>
        <authorList>
            <person name="Simakov O."/>
            <person name="Marletaz F."/>
            <person name="Cho S.J."/>
            <person name="Edsinger-Gonzales E."/>
            <person name="Havlak P."/>
            <person name="Hellsten U."/>
            <person name="Kuo D.H."/>
            <person name="Larsson T."/>
            <person name="Lv J."/>
            <person name="Arendt D."/>
            <person name="Savage R."/>
            <person name="Osoegawa K."/>
            <person name="de Jong P."/>
            <person name="Grimwood J."/>
            <person name="Chapman J.A."/>
            <person name="Shapiro H."/>
            <person name="Aerts A."/>
            <person name="Otillar R.P."/>
            <person name="Terry A.Y."/>
            <person name="Boore J.L."/>
            <person name="Grigoriev I.V."/>
            <person name="Lindberg D.R."/>
            <person name="Seaver E.C."/>
            <person name="Weisblat D.A."/>
            <person name="Putnam N.H."/>
            <person name="Rokhsar D.S."/>
        </authorList>
    </citation>
    <scope>NUCLEOTIDE SEQUENCE</scope>
</reference>
<dbReference type="Pfam" id="PF00413">
    <property type="entry name" value="Peptidase_M10"/>
    <property type="match status" value="1"/>
</dbReference>
<keyword evidence="14" id="KW-1185">Reference proteome</keyword>
<feature type="active site" evidence="8">
    <location>
        <position position="318"/>
    </location>
</feature>
<dbReference type="InterPro" id="IPR006026">
    <property type="entry name" value="Peptidase_Metallo"/>
</dbReference>
<evidence type="ECO:0000313" key="13">
    <source>
        <dbReference type="EnsemblMetazoa" id="HelroP189343"/>
    </source>
</evidence>
<dbReference type="InterPro" id="IPR036365">
    <property type="entry name" value="PGBD-like_sf"/>
</dbReference>
<dbReference type="OMA" id="LMNSARC"/>
<dbReference type="PANTHER" id="PTHR10201">
    <property type="entry name" value="MATRIX METALLOPROTEINASE"/>
    <property type="match status" value="1"/>
</dbReference>
<dbReference type="SMART" id="SM00235">
    <property type="entry name" value="ZnMc"/>
    <property type="match status" value="1"/>
</dbReference>
<feature type="binding site" evidence="9">
    <location>
        <position position="321"/>
    </location>
    <ligand>
        <name>Zn(2+)</name>
        <dbReference type="ChEBI" id="CHEBI:29105"/>
        <label>2</label>
        <note>catalytic</note>
    </ligand>
</feature>
<dbReference type="InterPro" id="IPR021190">
    <property type="entry name" value="Pept_M10A"/>
</dbReference>
<keyword evidence="2" id="KW-0645">Protease</keyword>
<feature type="signal peptide" evidence="10">
    <location>
        <begin position="1"/>
        <end position="21"/>
    </location>
</feature>
<keyword evidence="5" id="KW-0378">Hydrolase</keyword>
<feature type="binding site" evidence="9">
    <location>
        <position position="298"/>
    </location>
    <ligand>
        <name>Ca(2+)</name>
        <dbReference type="ChEBI" id="CHEBI:29108"/>
        <label>1</label>
    </ligand>
</feature>
<dbReference type="MEROPS" id="M10.010"/>
<dbReference type="EMBL" id="KB097495">
    <property type="protein sequence ID" value="ESN96715.1"/>
    <property type="molecule type" value="Genomic_DNA"/>
</dbReference>
<feature type="domain" description="Peptidase metallopeptidase" evidence="11">
    <location>
        <begin position="185"/>
        <end position="361"/>
    </location>
</feature>
<dbReference type="InParanoid" id="T1FQZ4"/>
<evidence type="ECO:0000256" key="8">
    <source>
        <dbReference type="PIRSR" id="PIRSR621190-1"/>
    </source>
</evidence>
<dbReference type="CDD" id="cd04278">
    <property type="entry name" value="ZnMc_MMP"/>
    <property type="match status" value="1"/>
</dbReference>
<dbReference type="OrthoDB" id="406838at2759"/>
<evidence type="ECO:0000256" key="1">
    <source>
        <dbReference type="ARBA" id="ARBA00010370"/>
    </source>
</evidence>
<feature type="binding site" evidence="9">
    <location>
        <position position="272"/>
    </location>
    <ligand>
        <name>Zn(2+)</name>
        <dbReference type="ChEBI" id="CHEBI:29105"/>
        <label>1</label>
    </ligand>
</feature>
<name>T1FQZ4_HELRO</name>
<dbReference type="EnsemblMetazoa" id="HelroT189343">
    <property type="protein sequence ID" value="HelroP189343"/>
    <property type="gene ID" value="HelroG189343"/>
</dbReference>
<dbReference type="Proteomes" id="UP000015101">
    <property type="component" value="Unassembled WGS sequence"/>
</dbReference>
<dbReference type="AlphaFoldDB" id="T1FQZ4"/>
<dbReference type="eggNOG" id="KOG1565">
    <property type="taxonomic scope" value="Eukaryota"/>
</dbReference>
<accession>T1FQZ4</accession>
<evidence type="ECO:0000256" key="3">
    <source>
        <dbReference type="ARBA" id="ARBA00022723"/>
    </source>
</evidence>
<feature type="binding site" evidence="9">
    <location>
        <position position="317"/>
    </location>
    <ligand>
        <name>Zn(2+)</name>
        <dbReference type="ChEBI" id="CHEBI:29105"/>
        <label>2</label>
        <note>catalytic</note>
    </ligand>
</feature>
<dbReference type="InterPro" id="IPR024079">
    <property type="entry name" value="MetalloPept_cat_dom_sf"/>
</dbReference>
<keyword evidence="7" id="KW-0482">Metalloprotease</keyword>
<dbReference type="GO" id="GO:0008270">
    <property type="term" value="F:zinc ion binding"/>
    <property type="evidence" value="ECO:0007669"/>
    <property type="project" value="InterPro"/>
</dbReference>